<name>A0A419SNY5_9BACL</name>
<gene>
    <name evidence="2" type="ORF">BEP19_03595</name>
</gene>
<comment type="caution">
    <text evidence="2">The sequence shown here is derived from an EMBL/GenBank/DDBJ whole genome shotgun (WGS) entry which is preliminary data.</text>
</comment>
<keyword evidence="1" id="KW-0812">Transmembrane</keyword>
<keyword evidence="1" id="KW-0472">Membrane</keyword>
<evidence type="ECO:0000313" key="2">
    <source>
        <dbReference type="EMBL" id="RKD26020.1"/>
    </source>
</evidence>
<evidence type="ECO:0000256" key="1">
    <source>
        <dbReference type="SAM" id="Phobius"/>
    </source>
</evidence>
<feature type="transmembrane region" description="Helical" evidence="1">
    <location>
        <begin position="25"/>
        <end position="43"/>
    </location>
</feature>
<organism evidence="2 3">
    <name type="scientific">Ammoniphilus oxalaticus</name>
    <dbReference type="NCBI Taxonomy" id="66863"/>
    <lineage>
        <taxon>Bacteria</taxon>
        <taxon>Bacillati</taxon>
        <taxon>Bacillota</taxon>
        <taxon>Bacilli</taxon>
        <taxon>Bacillales</taxon>
        <taxon>Paenibacillaceae</taxon>
        <taxon>Aneurinibacillus group</taxon>
        <taxon>Ammoniphilus</taxon>
    </lineage>
</organism>
<accession>A0A419SNY5</accession>
<dbReference type="AlphaFoldDB" id="A0A419SNY5"/>
<dbReference type="Proteomes" id="UP000284219">
    <property type="component" value="Unassembled WGS sequence"/>
</dbReference>
<protein>
    <submittedName>
        <fullName evidence="2">Uncharacterized protein</fullName>
    </submittedName>
</protein>
<keyword evidence="3" id="KW-1185">Reference proteome</keyword>
<proteinExistence type="predicted"/>
<reference evidence="2 3" key="1">
    <citation type="submission" date="2016-08" db="EMBL/GenBank/DDBJ databases">
        <title>Novel Firmicute Genomes.</title>
        <authorList>
            <person name="Poppleton D.I."/>
            <person name="Gribaldo S."/>
        </authorList>
    </citation>
    <scope>NUCLEOTIDE SEQUENCE [LARGE SCALE GENOMIC DNA]</scope>
    <source>
        <strain evidence="2 3">RAOx-1</strain>
    </source>
</reference>
<dbReference type="EMBL" id="MCHY01000006">
    <property type="protein sequence ID" value="RKD26020.1"/>
    <property type="molecule type" value="Genomic_DNA"/>
</dbReference>
<evidence type="ECO:0000313" key="3">
    <source>
        <dbReference type="Proteomes" id="UP000284219"/>
    </source>
</evidence>
<keyword evidence="1" id="KW-1133">Transmembrane helix</keyword>
<sequence>MNLSIVMSVISLFIGYSINFFDNGWVVLALTLLSFGMLVRILYRSIEKGSKKPELYVVK</sequence>